<keyword evidence="3" id="KW-1185">Reference proteome</keyword>
<name>A0A4R9C3C6_9FIRM</name>
<dbReference type="Pfam" id="PF03780">
    <property type="entry name" value="Asp23"/>
    <property type="match status" value="1"/>
</dbReference>
<comment type="similarity">
    <text evidence="1">Belongs to the asp23 family.</text>
</comment>
<dbReference type="RefSeq" id="WP_134710251.1">
    <property type="nucleotide sequence ID" value="NZ_CP119081.1"/>
</dbReference>
<evidence type="ECO:0000256" key="1">
    <source>
        <dbReference type="ARBA" id="ARBA00005721"/>
    </source>
</evidence>
<evidence type="ECO:0000313" key="3">
    <source>
        <dbReference type="Proteomes" id="UP000297454"/>
    </source>
</evidence>
<evidence type="ECO:0000313" key="2">
    <source>
        <dbReference type="EMBL" id="TFF66726.1"/>
    </source>
</evidence>
<comment type="caution">
    <text evidence="2">The sequence shown here is derived from an EMBL/GenBank/DDBJ whole genome shotgun (WGS) entry which is preliminary data.</text>
</comment>
<protein>
    <submittedName>
        <fullName evidence="2">Asp23/Gls24 family envelope stress response protein</fullName>
    </submittedName>
</protein>
<dbReference type="Proteomes" id="UP000297454">
    <property type="component" value="Unassembled WGS sequence"/>
</dbReference>
<dbReference type="OrthoDB" id="9793465at2"/>
<organism evidence="2 3">
    <name type="scientific">Helcococcus ovis</name>
    <dbReference type="NCBI Taxonomy" id="72026"/>
    <lineage>
        <taxon>Bacteria</taxon>
        <taxon>Bacillati</taxon>
        <taxon>Bacillota</taxon>
        <taxon>Tissierellia</taxon>
        <taxon>Tissierellales</taxon>
        <taxon>Peptoniphilaceae</taxon>
        <taxon>Helcococcus</taxon>
    </lineage>
</organism>
<dbReference type="AlphaFoldDB" id="A0A4R9C3C6"/>
<sequence>MTDFKHGSVKISNDIIDQLIAETALQVENVEYVTGYKNKKLEKNKKEGIVAVISDNNIEIALTIHVKENKNIYETSENVQKALKEQINTMLGLNVKGVNVICK</sequence>
<dbReference type="InterPro" id="IPR005531">
    <property type="entry name" value="Asp23"/>
</dbReference>
<reference evidence="2 3" key="1">
    <citation type="submission" date="2019-01" db="EMBL/GenBank/DDBJ databases">
        <title>Draft Genome Sequences of Helcococcus ovis Strains Isolated from the Uterus and Vagina of Dairy Cows with Metritis.</title>
        <authorList>
            <person name="Cunha F."/>
            <person name="Jeon S.J."/>
            <person name="Kutzer P."/>
            <person name="Galvao K.N."/>
        </authorList>
    </citation>
    <scope>NUCLEOTIDE SEQUENCE [LARGE SCALE GENOMIC DNA]</scope>
    <source>
        <strain evidence="2 3">KG-37</strain>
    </source>
</reference>
<dbReference type="EMBL" id="SCFR01000007">
    <property type="protein sequence ID" value="TFF66726.1"/>
    <property type="molecule type" value="Genomic_DNA"/>
</dbReference>
<proteinExistence type="inferred from homology"/>
<gene>
    <name evidence="2" type="ORF">EQF91_02950</name>
</gene>
<accession>A0A4R9C3C6</accession>
<dbReference type="GeneID" id="97030407"/>